<sequence length="68" mass="7661">MNKLTDYIETTYAPGRSVTLSAASKCEPHTFPKSEFGFLVGQPGKSNDVSARIVSRYLTSRVQRVFRY</sequence>
<name>A0ABY4G9A1_9BACT</name>
<keyword evidence="2" id="KW-1185">Reference proteome</keyword>
<gene>
    <name evidence="1" type="ORF">MUN86_06280</name>
</gene>
<protein>
    <submittedName>
        <fullName evidence="1">Uncharacterized protein</fullName>
    </submittedName>
</protein>
<evidence type="ECO:0000313" key="2">
    <source>
        <dbReference type="Proteomes" id="UP000830401"/>
    </source>
</evidence>
<reference evidence="1" key="1">
    <citation type="submission" date="2022-04" db="EMBL/GenBank/DDBJ databases">
        <title>Hymenobacter sp. isolated from the air.</title>
        <authorList>
            <person name="Won M."/>
            <person name="Lee C.-M."/>
            <person name="Woen H.-Y."/>
            <person name="Kwon S.-W."/>
        </authorList>
    </citation>
    <scope>NUCLEOTIDE SEQUENCE</scope>
    <source>
        <strain evidence="1">5420S-77</strain>
    </source>
</reference>
<evidence type="ECO:0000313" key="1">
    <source>
        <dbReference type="EMBL" id="UOQ67484.1"/>
    </source>
</evidence>
<organism evidence="1 2">
    <name type="scientific">Hymenobacter volaticus</name>
    <dbReference type="NCBI Taxonomy" id="2932254"/>
    <lineage>
        <taxon>Bacteria</taxon>
        <taxon>Pseudomonadati</taxon>
        <taxon>Bacteroidota</taxon>
        <taxon>Cytophagia</taxon>
        <taxon>Cytophagales</taxon>
        <taxon>Hymenobacteraceae</taxon>
        <taxon>Hymenobacter</taxon>
    </lineage>
</organism>
<dbReference type="EMBL" id="CP095061">
    <property type="protein sequence ID" value="UOQ67484.1"/>
    <property type="molecule type" value="Genomic_DNA"/>
</dbReference>
<dbReference type="Proteomes" id="UP000830401">
    <property type="component" value="Chromosome"/>
</dbReference>
<proteinExistence type="predicted"/>
<accession>A0ABY4G9A1</accession>